<dbReference type="EC" id="2.7.6.3" evidence="3"/>
<keyword evidence="6" id="KW-0547">Nucleotide-binding</keyword>
<evidence type="ECO:0000313" key="15">
    <source>
        <dbReference type="Proteomes" id="UP000295304"/>
    </source>
</evidence>
<dbReference type="UniPathway" id="UPA00077">
    <property type="reaction ID" value="UER00155"/>
</dbReference>
<evidence type="ECO:0000313" key="14">
    <source>
        <dbReference type="EMBL" id="TCS64222.1"/>
    </source>
</evidence>
<gene>
    <name evidence="14" type="ORF">EDD55_102264</name>
</gene>
<dbReference type="InterPro" id="IPR035907">
    <property type="entry name" value="Hppk_sf"/>
</dbReference>
<organism evidence="14 15">
    <name type="scientific">Varunaivibrio sulfuroxidans</name>
    <dbReference type="NCBI Taxonomy" id="1773489"/>
    <lineage>
        <taxon>Bacteria</taxon>
        <taxon>Pseudomonadati</taxon>
        <taxon>Pseudomonadota</taxon>
        <taxon>Alphaproteobacteria</taxon>
        <taxon>Rhodospirillales</taxon>
        <taxon>Magnetovibrionaceae</taxon>
        <taxon>Varunaivibrio</taxon>
    </lineage>
</organism>
<evidence type="ECO:0000256" key="1">
    <source>
        <dbReference type="ARBA" id="ARBA00005051"/>
    </source>
</evidence>
<proteinExistence type="inferred from homology"/>
<dbReference type="GO" id="GO:0005524">
    <property type="term" value="F:ATP binding"/>
    <property type="evidence" value="ECO:0007669"/>
    <property type="project" value="UniProtKB-KW"/>
</dbReference>
<evidence type="ECO:0000256" key="6">
    <source>
        <dbReference type="ARBA" id="ARBA00022741"/>
    </source>
</evidence>
<dbReference type="InterPro" id="IPR000550">
    <property type="entry name" value="Hppk"/>
</dbReference>
<keyword evidence="8" id="KW-0067">ATP-binding</keyword>
<evidence type="ECO:0000256" key="8">
    <source>
        <dbReference type="ARBA" id="ARBA00022840"/>
    </source>
</evidence>
<evidence type="ECO:0000256" key="7">
    <source>
        <dbReference type="ARBA" id="ARBA00022777"/>
    </source>
</evidence>
<keyword evidence="7 14" id="KW-0418">Kinase</keyword>
<dbReference type="PROSITE" id="PS00794">
    <property type="entry name" value="HPPK"/>
    <property type="match status" value="1"/>
</dbReference>
<feature type="domain" description="7,8-dihydro-6-hydroxymethylpterin-pyrophosphokinase" evidence="13">
    <location>
        <begin position="55"/>
        <end position="66"/>
    </location>
</feature>
<evidence type="ECO:0000256" key="2">
    <source>
        <dbReference type="ARBA" id="ARBA00005810"/>
    </source>
</evidence>
<dbReference type="GO" id="GO:0016301">
    <property type="term" value="F:kinase activity"/>
    <property type="evidence" value="ECO:0007669"/>
    <property type="project" value="UniProtKB-KW"/>
</dbReference>
<dbReference type="Gene3D" id="3.30.70.560">
    <property type="entry name" value="7,8-Dihydro-6-hydroxymethylpterin-pyrophosphokinase HPPK"/>
    <property type="match status" value="1"/>
</dbReference>
<evidence type="ECO:0000256" key="3">
    <source>
        <dbReference type="ARBA" id="ARBA00013253"/>
    </source>
</evidence>
<evidence type="ECO:0000256" key="10">
    <source>
        <dbReference type="ARBA" id="ARBA00029409"/>
    </source>
</evidence>
<dbReference type="Pfam" id="PF01288">
    <property type="entry name" value="HPPK"/>
    <property type="match status" value="1"/>
</dbReference>
<keyword evidence="15" id="KW-1185">Reference proteome</keyword>
<comment type="similarity">
    <text evidence="2">Belongs to the HPPK family.</text>
</comment>
<comment type="function">
    <text evidence="10">Catalyzes the transfer of pyrophosphate from adenosine triphosphate (ATP) to 6-hydroxymethyl-7,8-dihydropterin, an enzymatic step in folate biosynthesis pathway.</text>
</comment>
<protein>
    <recommendedName>
        <fullName evidence="4">2-amino-4-hydroxy-6-hydroxymethyldihydropteridine pyrophosphokinase</fullName>
        <ecNumber evidence="3">2.7.6.3</ecNumber>
    </recommendedName>
    <alternativeName>
        <fullName evidence="11">6-hydroxymethyl-7,8-dihydropterin pyrophosphokinase</fullName>
    </alternativeName>
    <alternativeName>
        <fullName evidence="12">7,8-dihydro-6-hydroxymethylpterin-pyrophosphokinase</fullName>
    </alternativeName>
</protein>
<keyword evidence="9" id="KW-0289">Folate biosynthesis</keyword>
<dbReference type="PANTHER" id="PTHR43071:SF1">
    <property type="entry name" value="2-AMINO-4-HYDROXY-6-HYDROXYMETHYLDIHYDROPTERIDINE PYROPHOSPHOKINASE"/>
    <property type="match status" value="1"/>
</dbReference>
<dbReference type="GO" id="GO:0046656">
    <property type="term" value="P:folic acid biosynthetic process"/>
    <property type="evidence" value="ECO:0007669"/>
    <property type="project" value="UniProtKB-KW"/>
</dbReference>
<evidence type="ECO:0000259" key="13">
    <source>
        <dbReference type="PROSITE" id="PS00794"/>
    </source>
</evidence>
<keyword evidence="5" id="KW-0808">Transferase</keyword>
<name>A0A4R3JEB6_9PROT</name>
<evidence type="ECO:0000256" key="4">
    <source>
        <dbReference type="ARBA" id="ARBA00016218"/>
    </source>
</evidence>
<dbReference type="AlphaFoldDB" id="A0A4R3JEB6"/>
<evidence type="ECO:0000256" key="5">
    <source>
        <dbReference type="ARBA" id="ARBA00022679"/>
    </source>
</evidence>
<dbReference type="NCBIfam" id="TIGR01498">
    <property type="entry name" value="folK"/>
    <property type="match status" value="1"/>
</dbReference>
<dbReference type="GO" id="GO:0003848">
    <property type="term" value="F:2-amino-4-hydroxy-6-hydroxymethyldihydropteridine diphosphokinase activity"/>
    <property type="evidence" value="ECO:0007669"/>
    <property type="project" value="UniProtKB-EC"/>
</dbReference>
<dbReference type="EMBL" id="SLZW01000002">
    <property type="protein sequence ID" value="TCS64222.1"/>
    <property type="molecule type" value="Genomic_DNA"/>
</dbReference>
<evidence type="ECO:0000256" key="12">
    <source>
        <dbReference type="ARBA" id="ARBA00033413"/>
    </source>
</evidence>
<dbReference type="CDD" id="cd00483">
    <property type="entry name" value="HPPK"/>
    <property type="match status" value="1"/>
</dbReference>
<comment type="caution">
    <text evidence="14">The sequence shown here is derived from an EMBL/GenBank/DDBJ whole genome shotgun (WGS) entry which is preliminary data.</text>
</comment>
<comment type="pathway">
    <text evidence="1">Cofactor biosynthesis; tetrahydrofolate biosynthesis; 2-amino-4-hydroxy-6-hydroxymethyl-7,8-dihydropteridine diphosphate from 7,8-dihydroneopterin triphosphate: step 4/4.</text>
</comment>
<evidence type="ECO:0000256" key="9">
    <source>
        <dbReference type="ARBA" id="ARBA00022909"/>
    </source>
</evidence>
<dbReference type="SUPFAM" id="SSF55083">
    <property type="entry name" value="6-hydroxymethyl-7,8-dihydropterin pyrophosphokinase, HPPK"/>
    <property type="match status" value="1"/>
</dbReference>
<sequence length="144" mass="16041">MVRVAPWYRSAPVPASDQPWYVNSVAEIATNLAPRAVLDALHRVEADFGRVRTVRNAPRTVDIDLLCYDDYLSKRAVRDVFRDSPQAGGADEEIVPHPHMHERAFVLLPLRDLAPAWRHPRSGATISALIAKLPKDQIIAAMDG</sequence>
<evidence type="ECO:0000256" key="11">
    <source>
        <dbReference type="ARBA" id="ARBA00029766"/>
    </source>
</evidence>
<reference evidence="14 15" key="1">
    <citation type="submission" date="2019-03" db="EMBL/GenBank/DDBJ databases">
        <title>Genomic Encyclopedia of Type Strains, Phase IV (KMG-IV): sequencing the most valuable type-strain genomes for metagenomic binning, comparative biology and taxonomic classification.</title>
        <authorList>
            <person name="Goeker M."/>
        </authorList>
    </citation>
    <scope>NUCLEOTIDE SEQUENCE [LARGE SCALE GENOMIC DNA]</scope>
    <source>
        <strain evidence="14 15">DSM 101688</strain>
    </source>
</reference>
<dbReference type="Proteomes" id="UP000295304">
    <property type="component" value="Unassembled WGS sequence"/>
</dbReference>
<accession>A0A4R3JEB6</accession>
<dbReference type="GO" id="GO:0046654">
    <property type="term" value="P:tetrahydrofolate biosynthetic process"/>
    <property type="evidence" value="ECO:0007669"/>
    <property type="project" value="UniProtKB-UniPathway"/>
</dbReference>
<dbReference type="PANTHER" id="PTHR43071">
    <property type="entry name" value="2-AMINO-4-HYDROXY-6-HYDROXYMETHYLDIHYDROPTERIDINE PYROPHOSPHOKINASE"/>
    <property type="match status" value="1"/>
</dbReference>